<sequence length="304" mass="33849">MTISCQSSFQNNNNTHKQESTGSLFLVATPIGNLEDMTYRAVRTLQECDIIAAEDTRQTRKLLSHFEITPSMLFSYHEHNKAASGPELIRYIIEGKNLALVSDAGLPAISDPGADLVALAISHGIPVIPIPGANAALSALIASGLPTTTFTFIGFLPRERKDIRAVLSPLRSAQGTILFYESPHRVVKTLAHLHEAFGNRRIVLARELTKRYEEFLRGTIEECTDWLAEHPPLGEYVIVVEGESKEDAEMAESAWWRQLNIEEHVAHYEAADMPRKEAMKKAASDRGVSKRDIYNALLDKTEQQ</sequence>
<evidence type="ECO:0000256" key="3">
    <source>
        <dbReference type="ARBA" id="ARBA00022603"/>
    </source>
</evidence>
<accession>A0A1R0Z8G6</accession>
<comment type="subcellular location">
    <subcellularLocation>
        <location evidence="6">Cytoplasm</location>
    </subcellularLocation>
</comment>
<evidence type="ECO:0000256" key="1">
    <source>
        <dbReference type="ARBA" id="ARBA00022490"/>
    </source>
</evidence>
<dbReference type="FunFam" id="3.40.1010.10:FF:000007">
    <property type="entry name" value="Ribosomal RNA small subunit methyltransferase I"/>
    <property type="match status" value="1"/>
</dbReference>
<dbReference type="InterPro" id="IPR008189">
    <property type="entry name" value="rRNA_ssu_MeTfrase_I"/>
</dbReference>
<dbReference type="Gene3D" id="3.40.1010.10">
    <property type="entry name" value="Cobalt-precorrin-4 Transmethylase, Domain 1"/>
    <property type="match status" value="1"/>
</dbReference>
<proteinExistence type="inferred from homology"/>
<dbReference type="HAMAP" id="MF_01877">
    <property type="entry name" value="16SrRNA_methyltr_I"/>
    <property type="match status" value="1"/>
</dbReference>
<dbReference type="EC" id="2.1.1.198" evidence="6"/>
<dbReference type="Pfam" id="PF00590">
    <property type="entry name" value="TP_methylase"/>
    <property type="match status" value="1"/>
</dbReference>
<comment type="caution">
    <text evidence="8">The sequence shown here is derived from an EMBL/GenBank/DDBJ whole genome shotgun (WGS) entry which is preliminary data.</text>
</comment>
<keyword evidence="2 6" id="KW-0698">rRNA processing</keyword>
<dbReference type="GO" id="GO:0005737">
    <property type="term" value="C:cytoplasm"/>
    <property type="evidence" value="ECO:0007669"/>
    <property type="project" value="UniProtKB-SubCell"/>
</dbReference>
<dbReference type="PIRSF" id="PIRSF005917">
    <property type="entry name" value="MTase_YraL"/>
    <property type="match status" value="1"/>
</dbReference>
<dbReference type="NCBIfam" id="TIGR00096">
    <property type="entry name" value="16S rRNA (cytidine(1402)-2'-O)-methyltransferase"/>
    <property type="match status" value="1"/>
</dbReference>
<dbReference type="GO" id="GO:0070677">
    <property type="term" value="F:rRNA (cytosine-2'-O-)-methyltransferase activity"/>
    <property type="evidence" value="ECO:0007669"/>
    <property type="project" value="UniProtKB-UniRule"/>
</dbReference>
<comment type="catalytic activity">
    <reaction evidence="6">
        <text>cytidine(1402) in 16S rRNA + S-adenosyl-L-methionine = 2'-O-methylcytidine(1402) in 16S rRNA + S-adenosyl-L-homocysteine + H(+)</text>
        <dbReference type="Rhea" id="RHEA:42924"/>
        <dbReference type="Rhea" id="RHEA-COMP:10285"/>
        <dbReference type="Rhea" id="RHEA-COMP:10286"/>
        <dbReference type="ChEBI" id="CHEBI:15378"/>
        <dbReference type="ChEBI" id="CHEBI:57856"/>
        <dbReference type="ChEBI" id="CHEBI:59789"/>
        <dbReference type="ChEBI" id="CHEBI:74495"/>
        <dbReference type="ChEBI" id="CHEBI:82748"/>
        <dbReference type="EC" id="2.1.1.198"/>
    </reaction>
</comment>
<dbReference type="Proteomes" id="UP000187425">
    <property type="component" value="Unassembled WGS sequence"/>
</dbReference>
<comment type="function">
    <text evidence="6">Catalyzes the 2'-O-methylation of the ribose of cytidine 1402 (C1402) in 16S rRNA.</text>
</comment>
<dbReference type="InterPro" id="IPR014777">
    <property type="entry name" value="4pyrrole_Mease_sub1"/>
</dbReference>
<dbReference type="PROSITE" id="PS01296">
    <property type="entry name" value="RSMI"/>
    <property type="match status" value="1"/>
</dbReference>
<dbReference type="AlphaFoldDB" id="A0A1R0Z8G6"/>
<dbReference type="InterPro" id="IPR035996">
    <property type="entry name" value="4pyrrol_Methylase_sf"/>
</dbReference>
<gene>
    <name evidence="6" type="primary">rsmI</name>
    <name evidence="8" type="ORF">BSK65_28400</name>
</gene>
<name>A0A1R0Z8G6_9BACL</name>
<keyword evidence="5 6" id="KW-0949">S-adenosyl-L-methionine</keyword>
<dbReference type="PANTHER" id="PTHR46111:SF1">
    <property type="entry name" value="RIBOSOMAL RNA SMALL SUBUNIT METHYLTRANSFERASE I"/>
    <property type="match status" value="1"/>
</dbReference>
<evidence type="ECO:0000256" key="6">
    <source>
        <dbReference type="HAMAP-Rule" id="MF_01877"/>
    </source>
</evidence>
<evidence type="ECO:0000259" key="7">
    <source>
        <dbReference type="Pfam" id="PF00590"/>
    </source>
</evidence>
<protein>
    <recommendedName>
        <fullName evidence="6">Ribosomal RNA small subunit methyltransferase I</fullName>
        <ecNumber evidence="6">2.1.1.198</ecNumber>
    </recommendedName>
    <alternativeName>
        <fullName evidence="6">16S rRNA 2'-O-ribose C1402 methyltransferase</fullName>
    </alternativeName>
    <alternativeName>
        <fullName evidence="6">rRNA (cytidine-2'-O-)-methyltransferase RsmI</fullName>
    </alternativeName>
</protein>
<evidence type="ECO:0000313" key="8">
    <source>
        <dbReference type="EMBL" id="OME64488.1"/>
    </source>
</evidence>
<comment type="similarity">
    <text evidence="6">Belongs to the methyltransferase superfamily. RsmI family.</text>
</comment>
<dbReference type="InterPro" id="IPR014776">
    <property type="entry name" value="4pyrrole_Mease_sub2"/>
</dbReference>
<feature type="domain" description="Tetrapyrrole methylase" evidence="7">
    <location>
        <begin position="24"/>
        <end position="222"/>
    </location>
</feature>
<dbReference type="OrthoDB" id="9809084at2"/>
<reference evidence="8 9" key="1">
    <citation type="submission" date="2016-11" db="EMBL/GenBank/DDBJ databases">
        <title>Paenibacillus species isolates.</title>
        <authorList>
            <person name="Beno S.M."/>
        </authorList>
    </citation>
    <scope>NUCLEOTIDE SEQUENCE [LARGE SCALE GENOMIC DNA]</scope>
    <source>
        <strain evidence="8 9">FSL H7-0443</strain>
    </source>
</reference>
<organism evidence="8 9">
    <name type="scientific">Paenibacillus odorifer</name>
    <dbReference type="NCBI Taxonomy" id="189426"/>
    <lineage>
        <taxon>Bacteria</taxon>
        <taxon>Bacillati</taxon>
        <taxon>Bacillota</taxon>
        <taxon>Bacilli</taxon>
        <taxon>Bacillales</taxon>
        <taxon>Paenibacillaceae</taxon>
        <taxon>Paenibacillus</taxon>
    </lineage>
</organism>
<dbReference type="CDD" id="cd11648">
    <property type="entry name" value="RsmI"/>
    <property type="match status" value="1"/>
</dbReference>
<keyword evidence="3 6" id="KW-0489">Methyltransferase</keyword>
<dbReference type="SUPFAM" id="SSF53790">
    <property type="entry name" value="Tetrapyrrole methylase"/>
    <property type="match status" value="1"/>
</dbReference>
<dbReference type="PANTHER" id="PTHR46111">
    <property type="entry name" value="RIBOSOMAL RNA SMALL SUBUNIT METHYLTRANSFERASE I"/>
    <property type="match status" value="1"/>
</dbReference>
<evidence type="ECO:0000256" key="4">
    <source>
        <dbReference type="ARBA" id="ARBA00022679"/>
    </source>
</evidence>
<dbReference type="InterPro" id="IPR000878">
    <property type="entry name" value="4pyrrol_Mease"/>
</dbReference>
<keyword evidence="4 6" id="KW-0808">Transferase</keyword>
<dbReference type="Gene3D" id="3.30.950.10">
    <property type="entry name" value="Methyltransferase, Cobalt-precorrin-4 Transmethylase, Domain 2"/>
    <property type="match status" value="1"/>
</dbReference>
<dbReference type="FunFam" id="3.30.950.10:FF:000002">
    <property type="entry name" value="Ribosomal RNA small subunit methyltransferase I"/>
    <property type="match status" value="1"/>
</dbReference>
<dbReference type="EMBL" id="MPTW01000028">
    <property type="protein sequence ID" value="OME64488.1"/>
    <property type="molecule type" value="Genomic_DNA"/>
</dbReference>
<keyword evidence="1 6" id="KW-0963">Cytoplasm</keyword>
<dbReference type="RefSeq" id="WP_042183824.1">
    <property type="nucleotide sequence ID" value="NZ_MPTW01000028.1"/>
</dbReference>
<evidence type="ECO:0000256" key="2">
    <source>
        <dbReference type="ARBA" id="ARBA00022552"/>
    </source>
</evidence>
<dbReference type="InterPro" id="IPR018063">
    <property type="entry name" value="SAM_MeTrfase_RsmI_CS"/>
</dbReference>
<evidence type="ECO:0000256" key="5">
    <source>
        <dbReference type="ARBA" id="ARBA00022691"/>
    </source>
</evidence>
<evidence type="ECO:0000313" key="9">
    <source>
        <dbReference type="Proteomes" id="UP000187425"/>
    </source>
</evidence>